<evidence type="ECO:0000313" key="1">
    <source>
        <dbReference type="EMBL" id="MPM84531.1"/>
    </source>
</evidence>
<dbReference type="EMBL" id="VSSQ01033052">
    <property type="protein sequence ID" value="MPM84531.1"/>
    <property type="molecule type" value="Genomic_DNA"/>
</dbReference>
<reference evidence="1" key="1">
    <citation type="submission" date="2019-08" db="EMBL/GenBank/DDBJ databases">
        <authorList>
            <person name="Kucharzyk K."/>
            <person name="Murdoch R.W."/>
            <person name="Higgins S."/>
            <person name="Loffler F."/>
        </authorList>
    </citation>
    <scope>NUCLEOTIDE SEQUENCE</scope>
</reference>
<gene>
    <name evidence="1" type="ORF">SDC9_131604</name>
</gene>
<name>A0A645D5L4_9ZZZZ</name>
<sequence length="127" mass="14470">MRKAVQHALSLGDLRGDNAVVFLVEEETRLLPVFHVHGVVDAVFDDLNQRTRRLRQKFRAVPAFFELQPFQLANGYLVALEDAANRNPVLLEQRNKQAIERSLDPLNADGEHLTDQHVVVAVNRQPR</sequence>
<organism evidence="1">
    <name type="scientific">bioreactor metagenome</name>
    <dbReference type="NCBI Taxonomy" id="1076179"/>
    <lineage>
        <taxon>unclassified sequences</taxon>
        <taxon>metagenomes</taxon>
        <taxon>ecological metagenomes</taxon>
    </lineage>
</organism>
<accession>A0A645D5L4</accession>
<comment type="caution">
    <text evidence="1">The sequence shown here is derived from an EMBL/GenBank/DDBJ whole genome shotgun (WGS) entry which is preliminary data.</text>
</comment>
<proteinExistence type="predicted"/>
<protein>
    <submittedName>
        <fullName evidence="1">Uncharacterized protein</fullName>
    </submittedName>
</protein>
<dbReference type="AlphaFoldDB" id="A0A645D5L4"/>